<name>A0A5N8XM91_9ACTN</name>
<evidence type="ECO:0008006" key="3">
    <source>
        <dbReference type="Google" id="ProtNLM"/>
    </source>
</evidence>
<dbReference type="Proteomes" id="UP000400924">
    <property type="component" value="Unassembled WGS sequence"/>
</dbReference>
<evidence type="ECO:0000313" key="1">
    <source>
        <dbReference type="EMBL" id="MPY60158.1"/>
    </source>
</evidence>
<keyword evidence="2" id="KW-1185">Reference proteome</keyword>
<accession>A0A5N8XM91</accession>
<evidence type="ECO:0000313" key="2">
    <source>
        <dbReference type="Proteomes" id="UP000400924"/>
    </source>
</evidence>
<gene>
    <name evidence="1" type="ORF">FNH08_24180</name>
</gene>
<proteinExistence type="predicted"/>
<dbReference type="Gene3D" id="1.20.120.640">
    <property type="entry name" value="Anticodon-binding domain of a subclass of class I aminoacyl-tRNA synthetases"/>
    <property type="match status" value="1"/>
</dbReference>
<reference evidence="1 2" key="1">
    <citation type="submission" date="2019-07" db="EMBL/GenBank/DDBJ databases">
        <title>New species of Amycolatopsis and Streptomyces.</title>
        <authorList>
            <person name="Duangmal K."/>
            <person name="Teo W.F.A."/>
            <person name="Lipun K."/>
        </authorList>
    </citation>
    <scope>NUCLEOTIDE SEQUENCE [LARGE SCALE GENOMIC DNA]</scope>
    <source>
        <strain evidence="1 2">NBRC 106415</strain>
    </source>
</reference>
<dbReference type="AlphaFoldDB" id="A0A5N8XM91"/>
<organism evidence="1 2">
    <name type="scientific">Streptomyces spongiae</name>
    <dbReference type="NCBI Taxonomy" id="565072"/>
    <lineage>
        <taxon>Bacteria</taxon>
        <taxon>Bacillati</taxon>
        <taxon>Actinomycetota</taxon>
        <taxon>Actinomycetes</taxon>
        <taxon>Kitasatosporales</taxon>
        <taxon>Streptomycetaceae</taxon>
        <taxon>Streptomyces</taxon>
    </lineage>
</organism>
<dbReference type="EMBL" id="VJZC01000190">
    <property type="protein sequence ID" value="MPY60158.1"/>
    <property type="molecule type" value="Genomic_DNA"/>
</dbReference>
<sequence>MPSGALPAYAHPVLCITDARTGAPTEVRRTLTRVQAHVTGADTSSLRVLLVADVLARALELGRVPALTIADPPADLRERADALGIRPAETTAPVTGRALHVAGPDTPAPEDGIHVRVAPAAGTADASVLRLALLAVPRTEPADPGASAEEARTTLTRWRKAVATWATRPSRPVPDAVHQDLRTAWEDDLDVPAVLDVLRRVEHAEDLSDGARFETYAYADRLLGLDLTRDIGAAP</sequence>
<protein>
    <recommendedName>
        <fullName evidence="3">Cysteinyl-tRNA synthetase</fullName>
    </recommendedName>
</protein>
<comment type="caution">
    <text evidence="1">The sequence shown here is derived from an EMBL/GenBank/DDBJ whole genome shotgun (WGS) entry which is preliminary data.</text>
</comment>